<gene>
    <name evidence="3" type="ORF">GCM10009304_12120</name>
</gene>
<feature type="transmembrane region" description="Helical" evidence="2">
    <location>
        <begin position="305"/>
        <end position="322"/>
    </location>
</feature>
<reference evidence="3" key="2">
    <citation type="submission" date="2020-09" db="EMBL/GenBank/DDBJ databases">
        <authorList>
            <person name="Sun Q."/>
            <person name="Ohkuma M."/>
        </authorList>
    </citation>
    <scope>NUCLEOTIDE SEQUENCE</scope>
    <source>
        <strain evidence="3">JCM 30078</strain>
    </source>
</reference>
<keyword evidence="1 2" id="KW-0472">Membrane</keyword>
<feature type="transmembrane region" description="Helical" evidence="2">
    <location>
        <begin position="278"/>
        <end position="299"/>
    </location>
</feature>
<dbReference type="InterPro" id="IPR004679">
    <property type="entry name" value="2-OHcarboxylate_transport"/>
</dbReference>
<feature type="transmembrane region" description="Helical" evidence="2">
    <location>
        <begin position="334"/>
        <end position="355"/>
    </location>
</feature>
<keyword evidence="1" id="KW-0769">Symport</keyword>
<keyword evidence="1" id="KW-0813">Transport</keyword>
<keyword evidence="2" id="KW-0812">Transmembrane</keyword>
<dbReference type="PIRSF" id="PIRSF005348">
    <property type="entry name" value="YxkH"/>
    <property type="match status" value="1"/>
</dbReference>
<evidence type="ECO:0000256" key="2">
    <source>
        <dbReference type="SAM" id="Phobius"/>
    </source>
</evidence>
<proteinExistence type="inferred from homology"/>
<dbReference type="GO" id="GO:0005886">
    <property type="term" value="C:plasma membrane"/>
    <property type="evidence" value="ECO:0007669"/>
    <property type="project" value="UniProtKB-UniRule"/>
</dbReference>
<dbReference type="EMBL" id="BMPO01000002">
    <property type="protein sequence ID" value="GGJ87941.1"/>
    <property type="molecule type" value="Genomic_DNA"/>
</dbReference>
<comment type="similarity">
    <text evidence="1">Belongs to the 2-hydroxycarboxylate transporter (2-HCT) (TC 2.A.24) family.</text>
</comment>
<dbReference type="GO" id="GO:0008514">
    <property type="term" value="F:organic anion transmembrane transporter activity"/>
    <property type="evidence" value="ECO:0007669"/>
    <property type="project" value="InterPro"/>
</dbReference>
<feature type="transmembrane region" description="Helical" evidence="2">
    <location>
        <begin position="152"/>
        <end position="174"/>
    </location>
</feature>
<evidence type="ECO:0000256" key="1">
    <source>
        <dbReference type="PIRNR" id="PIRNR005348"/>
    </source>
</evidence>
<dbReference type="Proteomes" id="UP000635983">
    <property type="component" value="Unassembled WGS sequence"/>
</dbReference>
<feature type="transmembrane region" description="Helical" evidence="2">
    <location>
        <begin position="90"/>
        <end position="112"/>
    </location>
</feature>
<comment type="caution">
    <text evidence="3">The sequence shown here is derived from an EMBL/GenBank/DDBJ whole genome shotgun (WGS) entry which is preliminary data.</text>
</comment>
<dbReference type="GO" id="GO:0015293">
    <property type="term" value="F:symporter activity"/>
    <property type="evidence" value="ECO:0007669"/>
    <property type="project" value="UniProtKB-UniRule"/>
</dbReference>
<evidence type="ECO:0000313" key="3">
    <source>
        <dbReference type="EMBL" id="GGJ87941.1"/>
    </source>
</evidence>
<keyword evidence="2" id="KW-1133">Transmembrane helix</keyword>
<sequence length="454" mass="47774">MQNAKSIDNTDGIVSADLARQPLFWRLFDIKISFIPLPIYLLLLVMVAGLLVTDKLKTDLPMMVAVIGLGGATCAEIGKRLPFFGKIGGAAIVSAFLPSYLVSIGWVPTAIIEPITVFTKSSNFIYLFVSSVVVGSIFTMDRDLIIKGFAKIFVPLLIGSVLALVAGVGVGMLCGMELRQVLFFVIVPVMGGGLGEGAIPLSVGYGEILGVDSGKILAQLLPVILLGNLCAILACGALDLVGKRFPSLTGNGRLQLAESVDVAPAKEKEKEQSFSAETVNYVIAAGMCAIALYLTGVILHALFGLPGPVCMLFIAVLLKLLKAVPTTLEEGARVLFKFFTTCVTYPLLFANSIAVTHWSELTAALHVGNLLTIATAVLVLVATGFVMARRMGLYPIEAGIVNGCHSGLGGTGDIAILTAANRMQLLPYAQISTRIGGAITVMLALLILARLGPV</sequence>
<dbReference type="PANTHER" id="PTHR40033">
    <property type="entry name" value="NA(+)-MALATE SYMPORTER"/>
    <property type="match status" value="1"/>
</dbReference>
<accession>A0A917PR02</accession>
<dbReference type="AlphaFoldDB" id="A0A917PR02"/>
<name>A0A917PR02_9PSED</name>
<feature type="transmembrane region" description="Helical" evidence="2">
    <location>
        <begin position="431"/>
        <end position="451"/>
    </location>
</feature>
<dbReference type="PANTHER" id="PTHR40033:SF1">
    <property type="entry name" value="CITRATE-SODIUM SYMPORTER"/>
    <property type="match status" value="1"/>
</dbReference>
<feature type="transmembrane region" description="Helical" evidence="2">
    <location>
        <begin position="32"/>
        <end position="53"/>
    </location>
</feature>
<protein>
    <submittedName>
        <fullName evidence="3">Citrate-sodium symporter</fullName>
    </submittedName>
</protein>
<feature type="transmembrane region" description="Helical" evidence="2">
    <location>
        <begin position="181"/>
        <end position="204"/>
    </location>
</feature>
<reference evidence="3" key="1">
    <citation type="journal article" date="2014" name="Int. J. Syst. Evol. Microbiol.">
        <title>Complete genome sequence of Corynebacterium casei LMG S-19264T (=DSM 44701T), isolated from a smear-ripened cheese.</title>
        <authorList>
            <consortium name="US DOE Joint Genome Institute (JGI-PGF)"/>
            <person name="Walter F."/>
            <person name="Albersmeier A."/>
            <person name="Kalinowski J."/>
            <person name="Ruckert C."/>
        </authorList>
    </citation>
    <scope>NUCLEOTIDE SEQUENCE</scope>
    <source>
        <strain evidence="3">JCM 30078</strain>
    </source>
</reference>
<feature type="transmembrane region" description="Helical" evidence="2">
    <location>
        <begin position="367"/>
        <end position="388"/>
    </location>
</feature>
<dbReference type="RefSeq" id="WP_188982243.1">
    <property type="nucleotide sequence ID" value="NZ_BMPO01000002.1"/>
</dbReference>
<evidence type="ECO:0000313" key="4">
    <source>
        <dbReference type="Proteomes" id="UP000635983"/>
    </source>
</evidence>
<keyword evidence="4" id="KW-1185">Reference proteome</keyword>
<organism evidence="3 4">
    <name type="scientific">Pseudomonas matsuisoli</name>
    <dbReference type="NCBI Taxonomy" id="1515666"/>
    <lineage>
        <taxon>Bacteria</taxon>
        <taxon>Pseudomonadati</taxon>
        <taxon>Pseudomonadota</taxon>
        <taxon>Gammaproteobacteria</taxon>
        <taxon>Pseudomonadales</taxon>
        <taxon>Pseudomonadaceae</taxon>
        <taxon>Pseudomonas</taxon>
    </lineage>
</organism>
<feature type="transmembrane region" description="Helical" evidence="2">
    <location>
        <begin position="124"/>
        <end position="140"/>
    </location>
</feature>
<dbReference type="Pfam" id="PF03390">
    <property type="entry name" value="2HCT"/>
    <property type="match status" value="1"/>
</dbReference>
<feature type="transmembrane region" description="Helical" evidence="2">
    <location>
        <begin position="216"/>
        <end position="238"/>
    </location>
</feature>